<dbReference type="GO" id="GO:0004518">
    <property type="term" value="F:nuclease activity"/>
    <property type="evidence" value="ECO:0007669"/>
    <property type="project" value="UniProtKB-KW"/>
</dbReference>
<protein>
    <recommendedName>
        <fullName evidence="5">PIN domain-containing protein</fullName>
    </recommendedName>
</protein>
<evidence type="ECO:0000256" key="2">
    <source>
        <dbReference type="ARBA" id="ARBA00022723"/>
    </source>
</evidence>
<dbReference type="EMBL" id="BSUM01000001">
    <property type="protein sequence ID" value="GMA33035.1"/>
    <property type="molecule type" value="Genomic_DNA"/>
</dbReference>
<dbReference type="Proteomes" id="UP001157161">
    <property type="component" value="Unassembled WGS sequence"/>
</dbReference>
<reference evidence="6" key="2">
    <citation type="submission" date="2023-02" db="EMBL/GenBank/DDBJ databases">
        <authorList>
            <person name="Sun Q."/>
            <person name="Mori K."/>
        </authorList>
    </citation>
    <scope>NUCLEOTIDE SEQUENCE</scope>
    <source>
        <strain evidence="6">NBRC 112290</strain>
    </source>
</reference>
<gene>
    <name evidence="6" type="ORF">GCM10025875_30270</name>
</gene>
<keyword evidence="3" id="KW-0378">Hydrolase</keyword>
<dbReference type="PANTHER" id="PTHR36173:SF2">
    <property type="entry name" value="RIBONUCLEASE VAPC16"/>
    <property type="match status" value="1"/>
</dbReference>
<keyword evidence="7" id="KW-1185">Reference proteome</keyword>
<dbReference type="InterPro" id="IPR041705">
    <property type="entry name" value="PIN_Sll0205"/>
</dbReference>
<reference evidence="6" key="1">
    <citation type="journal article" date="2014" name="Int. J. Syst. Evol. Microbiol.">
        <title>Complete genome sequence of Corynebacterium casei LMG S-19264T (=DSM 44701T), isolated from a smear-ripened cheese.</title>
        <authorList>
            <consortium name="US DOE Joint Genome Institute (JGI-PGF)"/>
            <person name="Walter F."/>
            <person name="Albersmeier A."/>
            <person name="Kalinowski J."/>
            <person name="Ruckert C."/>
        </authorList>
    </citation>
    <scope>NUCLEOTIDE SEQUENCE</scope>
    <source>
        <strain evidence="6">NBRC 112290</strain>
    </source>
</reference>
<dbReference type="PANTHER" id="PTHR36173">
    <property type="entry name" value="RIBONUCLEASE VAPC16-RELATED"/>
    <property type="match status" value="1"/>
</dbReference>
<dbReference type="SUPFAM" id="SSF88723">
    <property type="entry name" value="PIN domain-like"/>
    <property type="match status" value="1"/>
</dbReference>
<evidence type="ECO:0000259" key="5">
    <source>
        <dbReference type="Pfam" id="PF01850"/>
    </source>
</evidence>
<proteinExistence type="predicted"/>
<dbReference type="RefSeq" id="WP_284251726.1">
    <property type="nucleotide sequence ID" value="NZ_BSUM01000001.1"/>
</dbReference>
<dbReference type="InterPro" id="IPR052919">
    <property type="entry name" value="TA_system_RNase"/>
</dbReference>
<dbReference type="Pfam" id="PF01850">
    <property type="entry name" value="PIN"/>
    <property type="match status" value="1"/>
</dbReference>
<dbReference type="GO" id="GO:0046872">
    <property type="term" value="F:metal ion binding"/>
    <property type="evidence" value="ECO:0007669"/>
    <property type="project" value="UniProtKB-KW"/>
</dbReference>
<dbReference type="CDD" id="cd09872">
    <property type="entry name" value="PIN_Sll0205-like"/>
    <property type="match status" value="1"/>
</dbReference>
<evidence type="ECO:0000256" key="1">
    <source>
        <dbReference type="ARBA" id="ARBA00022722"/>
    </source>
</evidence>
<dbReference type="Gene3D" id="3.40.50.1010">
    <property type="entry name" value="5'-nuclease"/>
    <property type="match status" value="1"/>
</dbReference>
<evidence type="ECO:0000313" key="7">
    <source>
        <dbReference type="Proteomes" id="UP001157161"/>
    </source>
</evidence>
<feature type="domain" description="PIN" evidence="5">
    <location>
        <begin position="1"/>
        <end position="114"/>
    </location>
</feature>
<keyword evidence="1" id="KW-0540">Nuclease</keyword>
<comment type="caution">
    <text evidence="6">The sequence shown here is derived from an EMBL/GenBank/DDBJ whole genome shotgun (WGS) entry which is preliminary data.</text>
</comment>
<dbReference type="GO" id="GO:0016787">
    <property type="term" value="F:hydrolase activity"/>
    <property type="evidence" value="ECO:0007669"/>
    <property type="project" value="UniProtKB-KW"/>
</dbReference>
<dbReference type="InterPro" id="IPR002716">
    <property type="entry name" value="PIN_dom"/>
</dbReference>
<organism evidence="6 7">
    <name type="scientific">Litorihabitans aurantiacus</name>
    <dbReference type="NCBI Taxonomy" id="1930061"/>
    <lineage>
        <taxon>Bacteria</taxon>
        <taxon>Bacillati</taxon>
        <taxon>Actinomycetota</taxon>
        <taxon>Actinomycetes</taxon>
        <taxon>Micrococcales</taxon>
        <taxon>Beutenbergiaceae</taxon>
        <taxon>Litorihabitans</taxon>
    </lineage>
</organism>
<evidence type="ECO:0000256" key="3">
    <source>
        <dbReference type="ARBA" id="ARBA00022801"/>
    </source>
</evidence>
<dbReference type="InterPro" id="IPR029060">
    <property type="entry name" value="PIN-like_dom_sf"/>
</dbReference>
<dbReference type="AlphaFoldDB" id="A0AA37XI83"/>
<evidence type="ECO:0000256" key="4">
    <source>
        <dbReference type="ARBA" id="ARBA00022842"/>
    </source>
</evidence>
<sequence length="126" mass="13877">MLIDSHVLLWLLADDDRLGAAARTRLTRAARVHVSAITFLELTIKAMLGRVSTPERFAELVAQQGLHHAPFTAEDAEAVRLLPGLDRHDPFDRSLLAQAQRQGWDFMTADARLLALGLAGTVDARL</sequence>
<evidence type="ECO:0000313" key="6">
    <source>
        <dbReference type="EMBL" id="GMA33035.1"/>
    </source>
</evidence>
<keyword evidence="2" id="KW-0479">Metal-binding</keyword>
<name>A0AA37XI83_9MICO</name>
<keyword evidence="4" id="KW-0460">Magnesium</keyword>
<accession>A0AA37XI83</accession>